<accession>A0A381S708</accession>
<keyword evidence="1" id="KW-1133">Transmembrane helix</keyword>
<dbReference type="EMBL" id="UINC01002748">
    <property type="protein sequence ID" value="SUZ99892.1"/>
    <property type="molecule type" value="Genomic_DNA"/>
</dbReference>
<dbReference type="AlphaFoldDB" id="A0A381S708"/>
<organism evidence="2">
    <name type="scientific">marine metagenome</name>
    <dbReference type="NCBI Taxonomy" id="408172"/>
    <lineage>
        <taxon>unclassified sequences</taxon>
        <taxon>metagenomes</taxon>
        <taxon>ecological metagenomes</taxon>
    </lineage>
</organism>
<proteinExistence type="predicted"/>
<gene>
    <name evidence="2" type="ORF">METZ01_LOCUS52746</name>
</gene>
<sequence>MEVNMKEYVIGFTTGLIVVLTMFLSLGSTNNALSPGQYQVDTVLLAQEDYVGNKSYEVLVTVFDTRTGEVKQKRRESHVNYIAPKYKEKKSSAFDYK</sequence>
<keyword evidence="1" id="KW-0472">Membrane</keyword>
<keyword evidence="1" id="KW-0812">Transmembrane</keyword>
<evidence type="ECO:0000256" key="1">
    <source>
        <dbReference type="SAM" id="Phobius"/>
    </source>
</evidence>
<evidence type="ECO:0000313" key="2">
    <source>
        <dbReference type="EMBL" id="SUZ99892.1"/>
    </source>
</evidence>
<name>A0A381S708_9ZZZZ</name>
<feature type="transmembrane region" description="Helical" evidence="1">
    <location>
        <begin position="7"/>
        <end position="27"/>
    </location>
</feature>
<reference evidence="2" key="1">
    <citation type="submission" date="2018-05" db="EMBL/GenBank/DDBJ databases">
        <authorList>
            <person name="Lanie J.A."/>
            <person name="Ng W.-L."/>
            <person name="Kazmierczak K.M."/>
            <person name="Andrzejewski T.M."/>
            <person name="Davidsen T.M."/>
            <person name="Wayne K.J."/>
            <person name="Tettelin H."/>
            <person name="Glass J.I."/>
            <person name="Rusch D."/>
            <person name="Podicherti R."/>
            <person name="Tsui H.-C.T."/>
            <person name="Winkler M.E."/>
        </authorList>
    </citation>
    <scope>NUCLEOTIDE SEQUENCE</scope>
</reference>
<protein>
    <submittedName>
        <fullName evidence="2">Uncharacterized protein</fullName>
    </submittedName>
</protein>